<dbReference type="Proteomes" id="UP000657918">
    <property type="component" value="Unassembled WGS sequence"/>
</dbReference>
<comment type="caution">
    <text evidence="1">The sequence shown here is derived from an EMBL/GenBank/DDBJ whole genome shotgun (WGS) entry which is preliminary data.</text>
</comment>
<proteinExistence type="predicted"/>
<protein>
    <submittedName>
        <fullName evidence="1">Uncharacterized protein</fullName>
    </submittedName>
</protein>
<gene>
    <name evidence="1" type="ORF">SADUNF_SadunfMtG0000300</name>
</gene>
<organism evidence="1 2">
    <name type="scientific">Salix dunnii</name>
    <dbReference type="NCBI Taxonomy" id="1413687"/>
    <lineage>
        <taxon>Eukaryota</taxon>
        <taxon>Viridiplantae</taxon>
        <taxon>Streptophyta</taxon>
        <taxon>Embryophyta</taxon>
        <taxon>Tracheophyta</taxon>
        <taxon>Spermatophyta</taxon>
        <taxon>Magnoliopsida</taxon>
        <taxon>eudicotyledons</taxon>
        <taxon>Gunneridae</taxon>
        <taxon>Pentapetalae</taxon>
        <taxon>rosids</taxon>
        <taxon>fabids</taxon>
        <taxon>Malpighiales</taxon>
        <taxon>Salicaceae</taxon>
        <taxon>Saliceae</taxon>
        <taxon>Salix</taxon>
    </lineage>
</organism>
<reference evidence="1 2" key="1">
    <citation type="submission" date="2020-10" db="EMBL/GenBank/DDBJ databases">
        <title>Plant Genome Project.</title>
        <authorList>
            <person name="Zhang R.-G."/>
        </authorList>
    </citation>
    <scope>NUCLEOTIDE SEQUENCE [LARGE SCALE GENOMIC DNA]</scope>
    <source>
        <strain evidence="1">FAFU-HL-1</strain>
        <tissue evidence="1">Leaf</tissue>
    </source>
</reference>
<evidence type="ECO:0000313" key="2">
    <source>
        <dbReference type="Proteomes" id="UP000657918"/>
    </source>
</evidence>
<dbReference type="EMBL" id="JADGMS010000020">
    <property type="protein sequence ID" value="KAF9660710.1"/>
    <property type="molecule type" value="Genomic_DNA"/>
</dbReference>
<dbReference type="AlphaFoldDB" id="A0A835MBY2"/>
<accession>A0A835MBY2</accession>
<keyword evidence="1" id="KW-0496">Mitochondrion</keyword>
<keyword evidence="2" id="KW-1185">Reference proteome</keyword>
<name>A0A835MBY2_9ROSI</name>
<sequence>MVAEKKGTDLLQLHCGKDILDSCGQVGLRVRQGIRAAESQSKTGTGIEWIATSEEAKEEGATPALLITITIQDSTRKNPALTILFRHSRFPDFSCGPLTVFHSHAHPESTIDPSPEPVPLAVAEGYGKQARPGLVIPNPSAGQRLQRICRKLMTLQPSITGFGTKLTAPGKERKAVYPKQ</sequence>
<evidence type="ECO:0000313" key="1">
    <source>
        <dbReference type="EMBL" id="KAF9660710.1"/>
    </source>
</evidence>
<geneLocation type="mitochondrion" evidence="1"/>